<dbReference type="SUPFAM" id="SSF56672">
    <property type="entry name" value="DNA/RNA polymerases"/>
    <property type="match status" value="1"/>
</dbReference>
<dbReference type="AlphaFoldDB" id="A0A158NIV0"/>
<gene>
    <name evidence="1" type="primary">105620575</name>
</gene>
<sequence length="210" mass="24873">MSQGEIIAIIYSKFNKYQEMLVFLIIDTVIEDERFIIQLPLKENHIQLGDSYDATKRRFLTLKKKLTRQPELKLQYDAFMQEYLELEHLKHVPARGIGGLQNMVGSRMQQDLFNTLICFRQHVYAVSADISKMYRQIKLDPIQCRLQRILWRFSPNEEIPTYELQIVTYGEVCSAFLAIRCLHQAAKDLRRFLRAAKVIKRDFYVTSMIF</sequence>
<dbReference type="EMBL" id="ADTU01016829">
    <property type="status" value="NOT_ANNOTATED_CDS"/>
    <property type="molecule type" value="Genomic_DNA"/>
</dbReference>
<proteinExistence type="predicted"/>
<evidence type="ECO:0000313" key="1">
    <source>
        <dbReference type="EnsemblMetazoa" id="XP_012057458.1"/>
    </source>
</evidence>
<dbReference type="PANTHER" id="PTHR47331">
    <property type="entry name" value="PHD-TYPE DOMAIN-CONTAINING PROTEIN"/>
    <property type="match status" value="1"/>
</dbReference>
<dbReference type="InterPro" id="IPR043502">
    <property type="entry name" value="DNA/RNA_pol_sf"/>
</dbReference>
<dbReference type="OrthoDB" id="7697913at2759"/>
<reference evidence="2" key="1">
    <citation type="journal article" date="2011" name="PLoS Genet.">
        <title>The genome sequence of the leaf-cutter ant Atta cephalotes reveals insights into its obligate symbiotic lifestyle.</title>
        <authorList>
            <person name="Suen G."/>
            <person name="Teiling C."/>
            <person name="Li L."/>
            <person name="Holt C."/>
            <person name="Abouheif E."/>
            <person name="Bornberg-Bauer E."/>
            <person name="Bouffard P."/>
            <person name="Caldera E.J."/>
            <person name="Cash E."/>
            <person name="Cavanaugh A."/>
            <person name="Denas O."/>
            <person name="Elhaik E."/>
            <person name="Fave M.J."/>
            <person name="Gadau J."/>
            <person name="Gibson J.D."/>
            <person name="Graur D."/>
            <person name="Grubbs K.J."/>
            <person name="Hagen D.E."/>
            <person name="Harkins T.T."/>
            <person name="Helmkampf M."/>
            <person name="Hu H."/>
            <person name="Johnson B.R."/>
            <person name="Kim J."/>
            <person name="Marsh S.E."/>
            <person name="Moeller J.A."/>
            <person name="Munoz-Torres M.C."/>
            <person name="Murphy M.C."/>
            <person name="Naughton M.C."/>
            <person name="Nigam S."/>
            <person name="Overson R."/>
            <person name="Rajakumar R."/>
            <person name="Reese J.T."/>
            <person name="Scott J.J."/>
            <person name="Smith C.R."/>
            <person name="Tao S."/>
            <person name="Tsutsui N.D."/>
            <person name="Viljakainen L."/>
            <person name="Wissler L."/>
            <person name="Yandell M.D."/>
            <person name="Zimmer F."/>
            <person name="Taylor J."/>
            <person name="Slater S.C."/>
            <person name="Clifton S.W."/>
            <person name="Warren W.C."/>
            <person name="Elsik C.G."/>
            <person name="Smith C.D."/>
            <person name="Weinstock G.M."/>
            <person name="Gerardo N.M."/>
            <person name="Currie C.R."/>
        </authorList>
    </citation>
    <scope>NUCLEOTIDE SEQUENCE [LARGE SCALE GENOMIC DNA]</scope>
</reference>
<name>A0A158NIV0_ATTCE</name>
<organism evidence="1 2">
    <name type="scientific">Atta cephalotes</name>
    <name type="common">Leafcutter ant</name>
    <dbReference type="NCBI Taxonomy" id="12957"/>
    <lineage>
        <taxon>Eukaryota</taxon>
        <taxon>Metazoa</taxon>
        <taxon>Ecdysozoa</taxon>
        <taxon>Arthropoda</taxon>
        <taxon>Hexapoda</taxon>
        <taxon>Insecta</taxon>
        <taxon>Pterygota</taxon>
        <taxon>Neoptera</taxon>
        <taxon>Endopterygota</taxon>
        <taxon>Hymenoptera</taxon>
        <taxon>Apocrita</taxon>
        <taxon>Aculeata</taxon>
        <taxon>Formicoidea</taxon>
        <taxon>Formicidae</taxon>
        <taxon>Myrmicinae</taxon>
        <taxon>Atta</taxon>
    </lineage>
</organism>
<dbReference type="GO" id="GO:0071897">
    <property type="term" value="P:DNA biosynthetic process"/>
    <property type="evidence" value="ECO:0007669"/>
    <property type="project" value="UniProtKB-ARBA"/>
</dbReference>
<dbReference type="KEGG" id="acep:105620575"/>
<dbReference type="Proteomes" id="UP000005205">
    <property type="component" value="Unassembled WGS sequence"/>
</dbReference>
<reference evidence="1" key="2">
    <citation type="submission" date="2016-04" db="UniProtKB">
        <authorList>
            <consortium name="EnsemblMetazoa"/>
        </authorList>
    </citation>
    <scope>IDENTIFICATION</scope>
</reference>
<dbReference type="EnsemblMetazoa" id="XM_012202068.1">
    <property type="protein sequence ID" value="XP_012057458.1"/>
    <property type="gene ID" value="LOC105620575"/>
</dbReference>
<evidence type="ECO:0000313" key="2">
    <source>
        <dbReference type="Proteomes" id="UP000005205"/>
    </source>
</evidence>
<dbReference type="InParanoid" id="A0A158NIV0"/>
<protein>
    <submittedName>
        <fullName evidence="1">Uncharacterized protein</fullName>
    </submittedName>
</protein>
<keyword evidence="2" id="KW-1185">Reference proteome</keyword>
<accession>A0A158NIV0</accession>